<keyword evidence="1" id="KW-0732">Signal</keyword>
<dbReference type="Gene3D" id="2.60.120.560">
    <property type="entry name" value="Exo-inulinase, domain 1"/>
    <property type="match status" value="1"/>
</dbReference>
<name>A0ABS7PHQ8_9SPHN</name>
<evidence type="ECO:0000313" key="4">
    <source>
        <dbReference type="Proteomes" id="UP000706039"/>
    </source>
</evidence>
<feature type="chain" id="PRO_5045718834" evidence="1">
    <location>
        <begin position="30"/>
        <end position="295"/>
    </location>
</feature>
<accession>A0ABS7PHQ8</accession>
<dbReference type="Proteomes" id="UP000706039">
    <property type="component" value="Unassembled WGS sequence"/>
</dbReference>
<gene>
    <name evidence="3" type="ORF">K7G82_00520</name>
</gene>
<sequence>MTGTRHGYLKLAGLTALALTTLAPLQAQKAPAAKSAAIPAGFTPLFDGRTLKGWRGDPALWSVRDGAITGGSDQPIAANTFLIFDKPYANFEIRFKYRWLSPEGNSGLQFRSGQMEGNHVLTGLQTNVTPTNVPPERFGMLYNETGDRQEMALLGQQAVITRRSANGAGTGRVVRTVTGMVNDRAAIIGSIRPNPEWNEVVLIAYDNRMLSAINGLLAYDALDNDPVGKRDGLFGIQLHKGPSMWIQYKDIVIKPLTAMPKVEGRFRSTPSAAPAPLKTYKDSTRAALADVALPE</sequence>
<protein>
    <submittedName>
        <fullName evidence="3">DUF1080 domain-containing protein</fullName>
    </submittedName>
</protein>
<evidence type="ECO:0000313" key="3">
    <source>
        <dbReference type="EMBL" id="MBY8820753.1"/>
    </source>
</evidence>
<organism evidence="3 4">
    <name type="scientific">Sphingomonas colocasiae</name>
    <dbReference type="NCBI Taxonomy" id="1848973"/>
    <lineage>
        <taxon>Bacteria</taxon>
        <taxon>Pseudomonadati</taxon>
        <taxon>Pseudomonadota</taxon>
        <taxon>Alphaproteobacteria</taxon>
        <taxon>Sphingomonadales</taxon>
        <taxon>Sphingomonadaceae</taxon>
        <taxon>Sphingomonas</taxon>
    </lineage>
</organism>
<evidence type="ECO:0000259" key="2">
    <source>
        <dbReference type="Pfam" id="PF06439"/>
    </source>
</evidence>
<feature type="signal peptide" evidence="1">
    <location>
        <begin position="1"/>
        <end position="29"/>
    </location>
</feature>
<dbReference type="EMBL" id="JAINVV010000001">
    <property type="protein sequence ID" value="MBY8820753.1"/>
    <property type="molecule type" value="Genomic_DNA"/>
</dbReference>
<proteinExistence type="predicted"/>
<evidence type="ECO:0000256" key="1">
    <source>
        <dbReference type="SAM" id="SignalP"/>
    </source>
</evidence>
<dbReference type="Pfam" id="PF06439">
    <property type="entry name" value="3keto-disac_hyd"/>
    <property type="match status" value="1"/>
</dbReference>
<keyword evidence="4" id="KW-1185">Reference proteome</keyword>
<dbReference type="InterPro" id="IPR010496">
    <property type="entry name" value="AL/BT2_dom"/>
</dbReference>
<dbReference type="RefSeq" id="WP_222987867.1">
    <property type="nucleotide sequence ID" value="NZ_JAINVV010000001.1"/>
</dbReference>
<feature type="domain" description="3-keto-alpha-glucoside-1,2-lyase/3-keto-2-hydroxy-glucal hydratase" evidence="2">
    <location>
        <begin position="41"/>
        <end position="254"/>
    </location>
</feature>
<reference evidence="3 4" key="1">
    <citation type="submission" date="2021-08" db="EMBL/GenBank/DDBJ databases">
        <authorList>
            <person name="Tuo L."/>
        </authorList>
    </citation>
    <scope>NUCLEOTIDE SEQUENCE [LARGE SCALE GENOMIC DNA]</scope>
    <source>
        <strain evidence="3 4">JCM 31229</strain>
    </source>
</reference>
<comment type="caution">
    <text evidence="3">The sequence shown here is derived from an EMBL/GenBank/DDBJ whole genome shotgun (WGS) entry which is preliminary data.</text>
</comment>